<gene>
    <name evidence="2" type="ORF">NP777_41815</name>
</gene>
<feature type="compositionally biased region" description="Pro residues" evidence="1">
    <location>
        <begin position="310"/>
        <end position="334"/>
    </location>
</feature>
<feature type="region of interest" description="Disordered" evidence="1">
    <location>
        <begin position="263"/>
        <end position="337"/>
    </location>
</feature>
<organism evidence="2 3">
    <name type="scientific">Streptomyces rugosispiralis</name>
    <dbReference type="NCBI Taxonomy" id="2967341"/>
    <lineage>
        <taxon>Bacteria</taxon>
        <taxon>Bacillati</taxon>
        <taxon>Actinomycetota</taxon>
        <taxon>Actinomycetes</taxon>
        <taxon>Kitasatosporales</taxon>
        <taxon>Streptomycetaceae</taxon>
        <taxon>Streptomyces</taxon>
    </lineage>
</organism>
<evidence type="ECO:0000313" key="2">
    <source>
        <dbReference type="EMBL" id="MCQ8194658.1"/>
    </source>
</evidence>
<evidence type="ECO:0000313" key="3">
    <source>
        <dbReference type="Proteomes" id="UP001204746"/>
    </source>
</evidence>
<evidence type="ECO:0000256" key="1">
    <source>
        <dbReference type="SAM" id="MobiDB-lite"/>
    </source>
</evidence>
<dbReference type="Proteomes" id="UP001204746">
    <property type="component" value="Unassembled WGS sequence"/>
</dbReference>
<accession>A0ABT1VB82</accession>
<feature type="compositionally biased region" description="Pro residues" evidence="1">
    <location>
        <begin position="271"/>
        <end position="281"/>
    </location>
</feature>
<sequence length="474" mass="51154">MWGNGAERGHVLLIAGDRAVRRRTVQVLPSGNLAALATVPTPVLLGVAQIPADLVHLDGVTDQNSLRLRLSIAAAAPGPLLLYLSGRLTTDRRTNEIYLALTSTSGSNTRYAALPWSWIHAELSRRPPGTSTLLLDLVADKHAWPLLQEYGALSAASSVEVFGAIAPPDAHGPSSGPVSPYTRTWIDQLRRNPQRPTNARLHALTVGAAALPPGTLLVPSAQGSTVPAVAARHAAQQTTRPPMTNLQRILAGDADFIRGLHRRRRDAAPGHRPPAPRPDLPMAPSVPASTRPGPQAPPPPHRQQLTELPESPPVPAQTPVPVQQPQPSPQTQPDPRPHIYALAQQGQFNEAARLAQAWETNALQTYGISSPQATQWVEIRADLAKQQENFLLATQLWISAGRTRLAHQPADAPEVVATGKSAHYCWSQISDPEKARECGPELISLLRALPSLDRRHLSTAQQRLEFLGNAPSRR</sequence>
<name>A0ABT1VB82_9ACTN</name>
<proteinExistence type="predicted"/>
<dbReference type="EMBL" id="JANIAA010000051">
    <property type="protein sequence ID" value="MCQ8194658.1"/>
    <property type="molecule type" value="Genomic_DNA"/>
</dbReference>
<dbReference type="RefSeq" id="WP_256655420.1">
    <property type="nucleotide sequence ID" value="NZ_JANIAA010000051.1"/>
</dbReference>
<reference evidence="2 3" key="1">
    <citation type="submission" date="2022-07" db="EMBL/GenBank/DDBJ databases">
        <authorList>
            <person name="Phongsopitanun W."/>
            <person name="Tanasupawat S."/>
        </authorList>
    </citation>
    <scope>NUCLEOTIDE SEQUENCE [LARGE SCALE GENOMIC DNA]</scope>
    <source>
        <strain evidence="2 3">RCU-064</strain>
    </source>
</reference>
<keyword evidence="3" id="KW-1185">Reference proteome</keyword>
<feature type="compositionally biased region" description="Low complexity" evidence="1">
    <location>
        <begin position="282"/>
        <end position="293"/>
    </location>
</feature>
<comment type="caution">
    <text evidence="2">The sequence shown here is derived from an EMBL/GenBank/DDBJ whole genome shotgun (WGS) entry which is preliminary data.</text>
</comment>
<protein>
    <submittedName>
        <fullName evidence="2">Uncharacterized protein</fullName>
    </submittedName>
</protein>